<gene>
    <name evidence="2" type="ORF">D1O30_18580</name>
</gene>
<proteinExistence type="predicted"/>
<dbReference type="EMBL" id="QWDD01000001">
    <property type="protein sequence ID" value="RNJ51302.1"/>
    <property type="molecule type" value="Genomic_DNA"/>
</dbReference>
<organism evidence="2 3">
    <name type="scientific">Methylocystis hirsuta</name>
    <dbReference type="NCBI Taxonomy" id="369798"/>
    <lineage>
        <taxon>Bacteria</taxon>
        <taxon>Pseudomonadati</taxon>
        <taxon>Pseudomonadota</taxon>
        <taxon>Alphaproteobacteria</taxon>
        <taxon>Hyphomicrobiales</taxon>
        <taxon>Methylocystaceae</taxon>
        <taxon>Methylocystis</taxon>
    </lineage>
</organism>
<keyword evidence="1" id="KW-0175">Coiled coil</keyword>
<comment type="caution">
    <text evidence="2">The sequence shown here is derived from an EMBL/GenBank/DDBJ whole genome shotgun (WGS) entry which is preliminary data.</text>
</comment>
<feature type="coiled-coil region" evidence="1">
    <location>
        <begin position="69"/>
        <end position="96"/>
    </location>
</feature>
<evidence type="ECO:0000313" key="3">
    <source>
        <dbReference type="Proteomes" id="UP000268623"/>
    </source>
</evidence>
<evidence type="ECO:0000256" key="1">
    <source>
        <dbReference type="SAM" id="Coils"/>
    </source>
</evidence>
<dbReference type="RefSeq" id="WP_123177175.1">
    <property type="nucleotide sequence ID" value="NZ_QWDD01000001.1"/>
</dbReference>
<dbReference type="Proteomes" id="UP000268623">
    <property type="component" value="Unassembled WGS sequence"/>
</dbReference>
<keyword evidence="3" id="KW-1185">Reference proteome</keyword>
<protein>
    <submittedName>
        <fullName evidence="2">Uncharacterized protein</fullName>
    </submittedName>
</protein>
<evidence type="ECO:0000313" key="2">
    <source>
        <dbReference type="EMBL" id="RNJ51302.1"/>
    </source>
</evidence>
<accession>A0A3M9XU30</accession>
<dbReference type="AlphaFoldDB" id="A0A3M9XU30"/>
<reference evidence="2 3" key="1">
    <citation type="submission" date="2018-08" db="EMBL/GenBank/DDBJ databases">
        <title>Genome sequence of Methylocystis hirsuta CSC1, a methanotroph able to accumulate PHAs.</title>
        <authorList>
            <person name="Bordel S."/>
            <person name="Rodriguez E."/>
            <person name="Gancedo J."/>
            <person name="Munoz R."/>
        </authorList>
    </citation>
    <scope>NUCLEOTIDE SEQUENCE [LARGE SCALE GENOMIC DNA]</scope>
    <source>
        <strain evidence="2 3">CSC1</strain>
    </source>
</reference>
<sequence length="97" mass="11166">MAQEPDNLVLELLRGMRGDIADLREGVRGVQNDIRAVRNVQDTHTLRFHFLEERVETLREASMTALGFAVNADEKHKKIEVRLAELTERVEKLEKAK</sequence>
<name>A0A3M9XU30_9HYPH</name>
<dbReference type="OrthoDB" id="7916371at2"/>